<evidence type="ECO:0000256" key="1">
    <source>
        <dbReference type="SAM" id="Phobius"/>
    </source>
</evidence>
<organism evidence="2 3">
    <name type="scientific">Parastrongyloides trichosuri</name>
    <name type="common">Possum-specific nematode worm</name>
    <dbReference type="NCBI Taxonomy" id="131310"/>
    <lineage>
        <taxon>Eukaryota</taxon>
        <taxon>Metazoa</taxon>
        <taxon>Ecdysozoa</taxon>
        <taxon>Nematoda</taxon>
        <taxon>Chromadorea</taxon>
        <taxon>Rhabditida</taxon>
        <taxon>Tylenchina</taxon>
        <taxon>Panagrolaimomorpha</taxon>
        <taxon>Strongyloidoidea</taxon>
        <taxon>Strongyloididae</taxon>
        <taxon>Parastrongyloides</taxon>
    </lineage>
</organism>
<dbReference type="AlphaFoldDB" id="A0A0N4Z4A5"/>
<keyword evidence="1" id="KW-0472">Membrane</keyword>
<reference evidence="3" key="1">
    <citation type="submission" date="2017-02" db="UniProtKB">
        <authorList>
            <consortium name="WormBaseParasite"/>
        </authorList>
    </citation>
    <scope>IDENTIFICATION</scope>
</reference>
<keyword evidence="2" id="KW-1185">Reference proteome</keyword>
<feature type="transmembrane region" description="Helical" evidence="1">
    <location>
        <begin position="6"/>
        <end position="25"/>
    </location>
</feature>
<sequence>MIVIRNIVTIFIGIFLISTRIILAIEKVDSVRVVRISVLYPNANIPSIPNNEKWQTTMRKSILASLKFINKHWNICNNGDQKEKSVINDCGKLQVTGEEFEGIGYRINATFTAKQDPIKNVKVSATSSLKGVVNIGLKGGIFQYTNTLKILGKPSSDLKIEEDYFCYPGTEKINQQSCYINDPIKASQFIGV</sequence>
<dbReference type="WBParaSite" id="PTRK_0000182500.1">
    <property type="protein sequence ID" value="PTRK_0000182500.1"/>
    <property type="gene ID" value="PTRK_0000182500"/>
</dbReference>
<evidence type="ECO:0000313" key="3">
    <source>
        <dbReference type="WBParaSite" id="PTRK_0000182500.1"/>
    </source>
</evidence>
<accession>A0A0N4Z4A5</accession>
<keyword evidence="1" id="KW-1133">Transmembrane helix</keyword>
<evidence type="ECO:0000313" key="2">
    <source>
        <dbReference type="Proteomes" id="UP000038045"/>
    </source>
</evidence>
<name>A0A0N4Z4A5_PARTI</name>
<dbReference type="Proteomes" id="UP000038045">
    <property type="component" value="Unplaced"/>
</dbReference>
<proteinExistence type="predicted"/>
<dbReference type="STRING" id="131310.A0A0N4Z4A5"/>
<keyword evidence="1" id="KW-0812">Transmembrane</keyword>
<protein>
    <submittedName>
        <fullName evidence="3">DUF2807 domain-containing protein</fullName>
    </submittedName>
</protein>